<name>A0ABR1IKQ7_9AGAR</name>
<feature type="region of interest" description="Disordered" evidence="1">
    <location>
        <begin position="167"/>
        <end position="231"/>
    </location>
</feature>
<keyword evidence="3" id="KW-1185">Reference proteome</keyword>
<feature type="compositionally biased region" description="Basic residues" evidence="1">
    <location>
        <begin position="192"/>
        <end position="204"/>
    </location>
</feature>
<feature type="compositionally biased region" description="Low complexity" evidence="1">
    <location>
        <begin position="453"/>
        <end position="480"/>
    </location>
</feature>
<reference evidence="2 3" key="1">
    <citation type="submission" date="2024-01" db="EMBL/GenBank/DDBJ databases">
        <title>A draft genome for the cacao thread blight pathogen Marasmiellus scandens.</title>
        <authorList>
            <person name="Baruah I.K."/>
            <person name="Leung J."/>
            <person name="Bukari Y."/>
            <person name="Amoako-Attah I."/>
            <person name="Meinhardt L.W."/>
            <person name="Bailey B.A."/>
            <person name="Cohen S.P."/>
        </authorList>
    </citation>
    <scope>NUCLEOTIDE SEQUENCE [LARGE SCALE GENOMIC DNA]</scope>
    <source>
        <strain evidence="2 3">GH-19</strain>
    </source>
</reference>
<evidence type="ECO:0000256" key="1">
    <source>
        <dbReference type="SAM" id="MobiDB-lite"/>
    </source>
</evidence>
<sequence>MSDDSSLDNLRRMLRNRAVELQNHLQDNRGSPNYQNAGDAEAVMNLLSAIARSLEADDLIHDLEFMNGEFLPRRRMAESVFNTLGLDMPRSHSDVQSFVRRFRDIQENRRPSYRDSASSRAVTGTILRPGRGTSYAGVPRINRSVNSSYHAPPSVRIANEDIVMVDASGNNQGVGSHPKDQEDDPAPEPKEKKPRKDKKKKGKKREGATTEDEGASLPLAPNAADSVRRSETSRLSRETVIILSSMNFMRSTLIQILRRVQEAATVAAELVDRAQNSVAAGAEVSRKRSRSEANGAFAEITQEVSTLQQQIRIINPGAVQAILRDLSPLSDASLVTVLHLAREYQEALLPSVSGTGDTRRVLEAISMLEARIRTSALELVIQMRNLQGSIALLQDLLGENAELLAGPEIQSLRELANIPGPSVGPSNINADARISVIPETSDPDAPMDNAEGPVATASAPASAAPSETESEATVASNKTA</sequence>
<feature type="region of interest" description="Disordered" evidence="1">
    <location>
        <begin position="109"/>
        <end position="139"/>
    </location>
</feature>
<accession>A0ABR1IKQ7</accession>
<proteinExistence type="predicted"/>
<comment type="caution">
    <text evidence="2">The sequence shown here is derived from an EMBL/GenBank/DDBJ whole genome shotgun (WGS) entry which is preliminary data.</text>
</comment>
<feature type="region of interest" description="Disordered" evidence="1">
    <location>
        <begin position="438"/>
        <end position="480"/>
    </location>
</feature>
<evidence type="ECO:0000313" key="2">
    <source>
        <dbReference type="EMBL" id="KAK7433483.1"/>
    </source>
</evidence>
<dbReference type="Proteomes" id="UP001498398">
    <property type="component" value="Unassembled WGS sequence"/>
</dbReference>
<evidence type="ECO:0000313" key="3">
    <source>
        <dbReference type="Proteomes" id="UP001498398"/>
    </source>
</evidence>
<protein>
    <submittedName>
        <fullName evidence="2">Uncharacterized protein</fullName>
    </submittedName>
</protein>
<gene>
    <name evidence="2" type="ORF">VKT23_020769</name>
</gene>
<dbReference type="EMBL" id="JBANRG010000158">
    <property type="protein sequence ID" value="KAK7433483.1"/>
    <property type="molecule type" value="Genomic_DNA"/>
</dbReference>
<organism evidence="2 3">
    <name type="scientific">Marasmiellus scandens</name>
    <dbReference type="NCBI Taxonomy" id="2682957"/>
    <lineage>
        <taxon>Eukaryota</taxon>
        <taxon>Fungi</taxon>
        <taxon>Dikarya</taxon>
        <taxon>Basidiomycota</taxon>
        <taxon>Agaricomycotina</taxon>
        <taxon>Agaricomycetes</taxon>
        <taxon>Agaricomycetidae</taxon>
        <taxon>Agaricales</taxon>
        <taxon>Marasmiineae</taxon>
        <taxon>Omphalotaceae</taxon>
        <taxon>Marasmiellus</taxon>
    </lineage>
</organism>